<dbReference type="AlphaFoldDB" id="A0A2Z2NUC2"/>
<keyword evidence="3" id="KW-1185">Reference proteome</keyword>
<dbReference type="KEGG" id="gai:IMCC3135_02955"/>
<dbReference type="InterPro" id="IPR023210">
    <property type="entry name" value="NADP_OxRdtase_dom"/>
</dbReference>
<dbReference type="SUPFAM" id="SSF51430">
    <property type="entry name" value="NAD(P)-linked oxidoreductase"/>
    <property type="match status" value="1"/>
</dbReference>
<dbReference type="Pfam" id="PF00248">
    <property type="entry name" value="Aldo_ket_red"/>
    <property type="match status" value="1"/>
</dbReference>
<keyword evidence="2" id="KW-0560">Oxidoreductase</keyword>
<dbReference type="PANTHER" id="PTHR43147">
    <property type="entry name" value="PROTEIN TAS"/>
    <property type="match status" value="1"/>
</dbReference>
<evidence type="ECO:0000259" key="1">
    <source>
        <dbReference type="Pfam" id="PF00248"/>
    </source>
</evidence>
<dbReference type="Gene3D" id="3.20.20.100">
    <property type="entry name" value="NADP-dependent oxidoreductase domain"/>
    <property type="match status" value="1"/>
</dbReference>
<dbReference type="GO" id="GO:0016491">
    <property type="term" value="F:oxidoreductase activity"/>
    <property type="evidence" value="ECO:0007669"/>
    <property type="project" value="UniProtKB-KW"/>
</dbReference>
<dbReference type="Pfam" id="PF01042">
    <property type="entry name" value="Ribonuc_L-PSP"/>
    <property type="match status" value="1"/>
</dbReference>
<dbReference type="OrthoDB" id="9772407at2"/>
<feature type="domain" description="NADP-dependent oxidoreductase" evidence="1">
    <location>
        <begin position="20"/>
        <end position="317"/>
    </location>
</feature>
<dbReference type="RefSeq" id="WP_088916220.1">
    <property type="nucleotide sequence ID" value="NZ_CP018632.1"/>
</dbReference>
<dbReference type="SUPFAM" id="SSF55298">
    <property type="entry name" value="YjgF-like"/>
    <property type="match status" value="1"/>
</dbReference>
<organism evidence="2 3">
    <name type="scientific">Granulosicoccus antarcticus IMCC3135</name>
    <dbReference type="NCBI Taxonomy" id="1192854"/>
    <lineage>
        <taxon>Bacteria</taxon>
        <taxon>Pseudomonadati</taxon>
        <taxon>Pseudomonadota</taxon>
        <taxon>Gammaproteobacteria</taxon>
        <taxon>Chromatiales</taxon>
        <taxon>Granulosicoccaceae</taxon>
        <taxon>Granulosicoccus</taxon>
    </lineage>
</organism>
<dbReference type="PANTHER" id="PTHR43147:SF2">
    <property type="entry name" value="NADP-DEPENDENT OXIDOREDUCTASE DOMAIN-CONTAINING PROTEIN"/>
    <property type="match status" value="1"/>
</dbReference>
<dbReference type="Gene3D" id="3.30.1330.40">
    <property type="entry name" value="RutC-like"/>
    <property type="match status" value="1"/>
</dbReference>
<dbReference type="InterPro" id="IPR035959">
    <property type="entry name" value="RutC-like_sf"/>
</dbReference>
<reference evidence="2 3" key="1">
    <citation type="submission" date="2016-12" db="EMBL/GenBank/DDBJ databases">
        <authorList>
            <person name="Song W.-J."/>
            <person name="Kurnit D.M."/>
        </authorList>
    </citation>
    <scope>NUCLEOTIDE SEQUENCE [LARGE SCALE GENOMIC DNA]</scope>
    <source>
        <strain evidence="2 3">IMCC3135</strain>
    </source>
</reference>
<name>A0A2Z2NUC2_9GAMM</name>
<dbReference type="InterPro" id="IPR006175">
    <property type="entry name" value="YjgF/YER057c/UK114"/>
</dbReference>
<evidence type="ECO:0000313" key="2">
    <source>
        <dbReference type="EMBL" id="ASJ70704.1"/>
    </source>
</evidence>
<evidence type="ECO:0000313" key="3">
    <source>
        <dbReference type="Proteomes" id="UP000250079"/>
    </source>
</evidence>
<dbReference type="Proteomes" id="UP000250079">
    <property type="component" value="Chromosome"/>
</dbReference>
<dbReference type="InterPro" id="IPR036812">
    <property type="entry name" value="NAD(P)_OxRdtase_dom_sf"/>
</dbReference>
<dbReference type="EC" id="1.-.-.-" evidence="2"/>
<protein>
    <submittedName>
        <fullName evidence="2">Putative oxidoreductase</fullName>
        <ecNumber evidence="2">1.-.-.-</ecNumber>
    </submittedName>
</protein>
<dbReference type="CDD" id="cd06154">
    <property type="entry name" value="YjgF_YER057c_UK114_like_6"/>
    <property type="match status" value="1"/>
</dbReference>
<sequence>MTDQANKNALQTLGLQNTPLITGLWQVADLERGGQELDCDKAAEELIGYVQAGYPCFDMADHYGSAELIAGRARARLLASNQATDLKLFTKWCPQPHQCTREAVRAGIQERRERLGVETIDLLQLHWWSFDHPGYIDVMDYLMELKQEGWIGQLGLTNFDTDHLSVLLSCGHEIATNQVCLSVLDQRALGDMSELCLSSGVRLLAYGTLAGGFLGDRWLNTSEPTDVPDWSKMKYQRFIHAVGGWQVYQKILQTLATVAKEHDVSISNVATRWVMQQAAVTGTIVGARLTDSQHRQDNKNLLSLELTEDDLARIQSATQRLTPIRGDCGTEYRRPPFLTASGDLSDHLDALPPVFEKQAVAGRKDRWRISSGSEFEPICGYSRAVRDGNRVLVSGTTATHQSDRVIGHDDLRAQTTYILDKISASLASLGATLNDVIRTRIYLTDADDWETVSRVHGRYFDECLPANTLIEVSRLVGEYRVEIEAEALISG</sequence>
<accession>A0A2Z2NUC2</accession>
<gene>
    <name evidence="2" type="ORF">IMCC3135_02955</name>
</gene>
<dbReference type="EMBL" id="CP018632">
    <property type="protein sequence ID" value="ASJ70704.1"/>
    <property type="molecule type" value="Genomic_DNA"/>
</dbReference>
<dbReference type="CDD" id="cd19101">
    <property type="entry name" value="AKR_unchar"/>
    <property type="match status" value="1"/>
</dbReference>
<proteinExistence type="predicted"/>